<dbReference type="eggNOG" id="ENOG502T67T">
    <property type="taxonomic scope" value="Eukaryota"/>
</dbReference>
<evidence type="ECO:0000313" key="3">
    <source>
        <dbReference type="Proteomes" id="UP000001055"/>
    </source>
</evidence>
<dbReference type="RefSeq" id="XP_001800187.1">
    <property type="nucleotide sequence ID" value="XM_001800135.1"/>
</dbReference>
<dbReference type="HOGENOM" id="CLU_1644315_0_0_1"/>
<dbReference type="GeneID" id="5977092"/>
<dbReference type="InParanoid" id="Q0UEB3"/>
<dbReference type="EMBL" id="CH445339">
    <property type="protein sequence ID" value="EAT83166.1"/>
    <property type="molecule type" value="Genomic_DNA"/>
</dbReference>
<name>Q0UEB3_PHANO</name>
<dbReference type="VEuPathDB" id="FungiDB:JI435_099010"/>
<reference evidence="3" key="1">
    <citation type="journal article" date="2007" name="Plant Cell">
        <title>Dothideomycete-plant interactions illuminated by genome sequencing and EST analysis of the wheat pathogen Stagonospora nodorum.</title>
        <authorList>
            <person name="Hane J.K."/>
            <person name="Lowe R.G."/>
            <person name="Solomon P.S."/>
            <person name="Tan K.C."/>
            <person name="Schoch C.L."/>
            <person name="Spatafora J.W."/>
            <person name="Crous P.W."/>
            <person name="Kodira C."/>
            <person name="Birren B.W."/>
            <person name="Galagan J.E."/>
            <person name="Torriani S.F."/>
            <person name="McDonald B.A."/>
            <person name="Oliver R.P."/>
        </authorList>
    </citation>
    <scope>NUCLEOTIDE SEQUENCE [LARGE SCALE GENOMIC DNA]</scope>
    <source>
        <strain evidence="3">SN15 / ATCC MYA-4574 / FGSC 10173</strain>
    </source>
</reference>
<organism evidence="2 3">
    <name type="scientific">Phaeosphaeria nodorum (strain SN15 / ATCC MYA-4574 / FGSC 10173)</name>
    <name type="common">Glume blotch fungus</name>
    <name type="synonym">Parastagonospora nodorum</name>
    <dbReference type="NCBI Taxonomy" id="321614"/>
    <lineage>
        <taxon>Eukaryota</taxon>
        <taxon>Fungi</taxon>
        <taxon>Dikarya</taxon>
        <taxon>Ascomycota</taxon>
        <taxon>Pezizomycotina</taxon>
        <taxon>Dothideomycetes</taxon>
        <taxon>Pleosporomycetidae</taxon>
        <taxon>Pleosporales</taxon>
        <taxon>Pleosporineae</taxon>
        <taxon>Phaeosphaeriaceae</taxon>
        <taxon>Parastagonospora</taxon>
    </lineage>
</organism>
<gene>
    <name evidence="2" type="ORF">SNOG_09901</name>
</gene>
<protein>
    <submittedName>
        <fullName evidence="2">Uncharacterized protein</fullName>
    </submittedName>
</protein>
<feature type="region of interest" description="Disordered" evidence="1">
    <location>
        <begin position="68"/>
        <end position="88"/>
    </location>
</feature>
<accession>Q0UEB3</accession>
<dbReference type="Proteomes" id="UP000001055">
    <property type="component" value="Unassembled WGS sequence"/>
</dbReference>
<proteinExistence type="predicted"/>
<evidence type="ECO:0000256" key="1">
    <source>
        <dbReference type="SAM" id="MobiDB-lite"/>
    </source>
</evidence>
<evidence type="ECO:0000313" key="2">
    <source>
        <dbReference type="EMBL" id="EAT83166.1"/>
    </source>
</evidence>
<feature type="compositionally biased region" description="Basic and acidic residues" evidence="1">
    <location>
        <begin position="68"/>
        <end position="81"/>
    </location>
</feature>
<sequence length="161" mass="17662">MVTIDHFSIGCAVSAQISEMANTSPMASPFGLLKASVLCKACGTSPSYDPPISEWVYLGADQPAHVEGEPEVREKWSDWRQRRSPGGLRMAVPGMHVEKNTELRFARQPIKRMSSESQLTRGIKMGLRAGNEVTLADKYGLQGLTCEDLPSAFDSESDEED</sequence>
<dbReference type="OMA" id="EDIWHAR"/>
<dbReference type="AlphaFoldDB" id="Q0UEB3"/>
<dbReference type="KEGG" id="pno:SNOG_09901"/>